<dbReference type="HOGENOM" id="CLU_052398_0_2_1"/>
<dbReference type="AlphaFoldDB" id="A0A0C9VQI6"/>
<organism evidence="2 3">
    <name type="scientific">Sphaerobolus stellatus (strain SS14)</name>
    <dbReference type="NCBI Taxonomy" id="990650"/>
    <lineage>
        <taxon>Eukaryota</taxon>
        <taxon>Fungi</taxon>
        <taxon>Dikarya</taxon>
        <taxon>Basidiomycota</taxon>
        <taxon>Agaricomycotina</taxon>
        <taxon>Agaricomycetes</taxon>
        <taxon>Phallomycetidae</taxon>
        <taxon>Geastrales</taxon>
        <taxon>Sphaerobolaceae</taxon>
        <taxon>Sphaerobolus</taxon>
    </lineage>
</organism>
<evidence type="ECO:0000313" key="2">
    <source>
        <dbReference type="EMBL" id="KIJ44582.1"/>
    </source>
</evidence>
<protein>
    <submittedName>
        <fullName evidence="2">Uncharacterized protein</fullName>
    </submittedName>
</protein>
<evidence type="ECO:0000313" key="3">
    <source>
        <dbReference type="Proteomes" id="UP000054279"/>
    </source>
</evidence>
<keyword evidence="3" id="KW-1185">Reference proteome</keyword>
<feature type="region of interest" description="Disordered" evidence="1">
    <location>
        <begin position="52"/>
        <end position="71"/>
    </location>
</feature>
<gene>
    <name evidence="2" type="ORF">M422DRAFT_251861</name>
</gene>
<name>A0A0C9VQI6_SPHS4</name>
<proteinExistence type="predicted"/>
<feature type="region of interest" description="Disordered" evidence="1">
    <location>
        <begin position="1"/>
        <end position="24"/>
    </location>
</feature>
<accession>A0A0C9VQI6</accession>
<sequence length="239" mass="27752">MVELQQDPAHLPRPDFTSNEYAEAPNQKIEFARWRRVREKEVAREAESLRQAVEEGTRKAAQEATDREEAIRTDKKKYPNKYTPIVMGPPPTHRPDIPSAYAQRKLKEGVYLEMWYLSHEGLDAAKQAAGQLSEDALHPILNAATGETSWMPASAKRDPHSFKRDEDLSWDEFSGTVPRMLIAMQHSSWPTERIEMFADFWGKILSHSLWLSTRLIDEKTLLLYQAEQCRNWHYKMEAQ</sequence>
<reference evidence="2 3" key="1">
    <citation type="submission" date="2014-06" db="EMBL/GenBank/DDBJ databases">
        <title>Evolutionary Origins and Diversification of the Mycorrhizal Mutualists.</title>
        <authorList>
            <consortium name="DOE Joint Genome Institute"/>
            <consortium name="Mycorrhizal Genomics Consortium"/>
            <person name="Kohler A."/>
            <person name="Kuo A."/>
            <person name="Nagy L.G."/>
            <person name="Floudas D."/>
            <person name="Copeland A."/>
            <person name="Barry K.W."/>
            <person name="Cichocki N."/>
            <person name="Veneault-Fourrey C."/>
            <person name="LaButti K."/>
            <person name="Lindquist E.A."/>
            <person name="Lipzen A."/>
            <person name="Lundell T."/>
            <person name="Morin E."/>
            <person name="Murat C."/>
            <person name="Riley R."/>
            <person name="Ohm R."/>
            <person name="Sun H."/>
            <person name="Tunlid A."/>
            <person name="Henrissat B."/>
            <person name="Grigoriev I.V."/>
            <person name="Hibbett D.S."/>
            <person name="Martin F."/>
        </authorList>
    </citation>
    <scope>NUCLEOTIDE SEQUENCE [LARGE SCALE GENOMIC DNA]</scope>
    <source>
        <strain evidence="2 3">SS14</strain>
    </source>
</reference>
<dbReference type="EMBL" id="KN837116">
    <property type="protein sequence ID" value="KIJ44582.1"/>
    <property type="molecule type" value="Genomic_DNA"/>
</dbReference>
<dbReference type="Proteomes" id="UP000054279">
    <property type="component" value="Unassembled WGS sequence"/>
</dbReference>
<dbReference type="OrthoDB" id="2688210at2759"/>
<evidence type="ECO:0000256" key="1">
    <source>
        <dbReference type="SAM" id="MobiDB-lite"/>
    </source>
</evidence>